<dbReference type="AlphaFoldDB" id="A0A382R8K0"/>
<dbReference type="EMBL" id="UINC01119902">
    <property type="protein sequence ID" value="SVC94044.1"/>
    <property type="molecule type" value="Genomic_DNA"/>
</dbReference>
<feature type="non-terminal residue" evidence="2">
    <location>
        <position position="1"/>
    </location>
</feature>
<keyword evidence="1" id="KW-0812">Transmembrane</keyword>
<keyword evidence="1" id="KW-1133">Transmembrane helix</keyword>
<gene>
    <name evidence="2" type="ORF">METZ01_LOCUS346898</name>
</gene>
<organism evidence="2">
    <name type="scientific">marine metagenome</name>
    <dbReference type="NCBI Taxonomy" id="408172"/>
    <lineage>
        <taxon>unclassified sequences</taxon>
        <taxon>metagenomes</taxon>
        <taxon>ecological metagenomes</taxon>
    </lineage>
</organism>
<evidence type="ECO:0000256" key="1">
    <source>
        <dbReference type="SAM" id="Phobius"/>
    </source>
</evidence>
<reference evidence="2" key="1">
    <citation type="submission" date="2018-05" db="EMBL/GenBank/DDBJ databases">
        <authorList>
            <person name="Lanie J.A."/>
            <person name="Ng W.-L."/>
            <person name="Kazmierczak K.M."/>
            <person name="Andrzejewski T.M."/>
            <person name="Davidsen T.M."/>
            <person name="Wayne K.J."/>
            <person name="Tettelin H."/>
            <person name="Glass J.I."/>
            <person name="Rusch D."/>
            <person name="Podicherti R."/>
            <person name="Tsui H.-C.T."/>
            <person name="Winkler M.E."/>
        </authorList>
    </citation>
    <scope>NUCLEOTIDE SEQUENCE</scope>
</reference>
<evidence type="ECO:0000313" key="2">
    <source>
        <dbReference type="EMBL" id="SVC94044.1"/>
    </source>
</evidence>
<name>A0A382R8K0_9ZZZZ</name>
<protein>
    <submittedName>
        <fullName evidence="2">Uncharacterized protein</fullName>
    </submittedName>
</protein>
<feature type="non-terminal residue" evidence="2">
    <location>
        <position position="54"/>
    </location>
</feature>
<sequence>VFAIKTVSKQRYQGLILVFVLFVGSLLVRALFGKYGIELDRPFTGDEGGFHWRA</sequence>
<keyword evidence="1" id="KW-0472">Membrane</keyword>
<accession>A0A382R8K0</accession>
<feature type="transmembrane region" description="Helical" evidence="1">
    <location>
        <begin position="12"/>
        <end position="32"/>
    </location>
</feature>
<proteinExistence type="predicted"/>